<evidence type="ECO:0000313" key="4">
    <source>
        <dbReference type="Proteomes" id="UP000660668"/>
    </source>
</evidence>
<sequence length="173" mass="17276">MSIRRTTSLTAAAALMLAPVAASSPATAAPAGVFRGDLVDLSSSTADPFGDASAQLVMAETGKGAIFHLRVKGIDLSAVGHDYGAHLHVGPCVAEDGAAAGPHYNASGVTPPVVNDHTEVWLDFTVTADGTGAGDASVPFVATPGDRAVVIHAEATAPSGAAGPRLVCLPVQW</sequence>
<dbReference type="InterPro" id="IPR036423">
    <property type="entry name" value="SOD-like_Cu/Zn_dom_sf"/>
</dbReference>
<dbReference type="Proteomes" id="UP000660668">
    <property type="component" value="Unassembled WGS sequence"/>
</dbReference>
<gene>
    <name evidence="3" type="ORF">ISU10_14855</name>
</gene>
<dbReference type="GO" id="GO:0006801">
    <property type="term" value="P:superoxide metabolic process"/>
    <property type="evidence" value="ECO:0007669"/>
    <property type="project" value="InterPro"/>
</dbReference>
<name>A0A930VK53_9ACTN</name>
<proteinExistence type="inferred from homology"/>
<reference evidence="3" key="1">
    <citation type="submission" date="2020-11" db="EMBL/GenBank/DDBJ databases">
        <title>Nocardioides cynanchi sp. nov., isolated from soil of rhizosphere of Cynanchum wilfordii.</title>
        <authorList>
            <person name="Lee J.-S."/>
            <person name="Suh M.K."/>
            <person name="Kim J.-S."/>
        </authorList>
    </citation>
    <scope>NUCLEOTIDE SEQUENCE</scope>
    <source>
        <strain evidence="3">KCTC 19276</strain>
    </source>
</reference>
<dbReference type="AlphaFoldDB" id="A0A930VK53"/>
<dbReference type="RefSeq" id="WP_194697195.1">
    <property type="nucleotide sequence ID" value="NZ_JADKPO010000020.1"/>
</dbReference>
<comment type="similarity">
    <text evidence="1">Belongs to the Cu-Zn superoxide dismutase family.</text>
</comment>
<organism evidence="3 4">
    <name type="scientific">Nocardioides agariphilus</name>
    <dbReference type="NCBI Taxonomy" id="433664"/>
    <lineage>
        <taxon>Bacteria</taxon>
        <taxon>Bacillati</taxon>
        <taxon>Actinomycetota</taxon>
        <taxon>Actinomycetes</taxon>
        <taxon>Propionibacteriales</taxon>
        <taxon>Nocardioidaceae</taxon>
        <taxon>Nocardioides</taxon>
    </lineage>
</organism>
<feature type="signal peptide" evidence="2">
    <location>
        <begin position="1"/>
        <end position="28"/>
    </location>
</feature>
<dbReference type="EMBL" id="JADKPO010000020">
    <property type="protein sequence ID" value="MBF4769044.1"/>
    <property type="molecule type" value="Genomic_DNA"/>
</dbReference>
<dbReference type="GO" id="GO:0046872">
    <property type="term" value="F:metal ion binding"/>
    <property type="evidence" value="ECO:0007669"/>
    <property type="project" value="InterPro"/>
</dbReference>
<protein>
    <submittedName>
        <fullName evidence="3">Superoxide dismutase family protein</fullName>
    </submittedName>
</protein>
<keyword evidence="4" id="KW-1185">Reference proteome</keyword>
<feature type="chain" id="PRO_5036698108" evidence="2">
    <location>
        <begin position="29"/>
        <end position="173"/>
    </location>
</feature>
<comment type="caution">
    <text evidence="3">The sequence shown here is derived from an EMBL/GenBank/DDBJ whole genome shotgun (WGS) entry which is preliminary data.</text>
</comment>
<dbReference type="SUPFAM" id="SSF49329">
    <property type="entry name" value="Cu,Zn superoxide dismutase-like"/>
    <property type="match status" value="1"/>
</dbReference>
<accession>A0A930VK53</accession>
<evidence type="ECO:0000313" key="3">
    <source>
        <dbReference type="EMBL" id="MBF4769044.1"/>
    </source>
</evidence>
<evidence type="ECO:0000256" key="1">
    <source>
        <dbReference type="ARBA" id="ARBA00010457"/>
    </source>
</evidence>
<dbReference type="Gene3D" id="2.60.40.200">
    <property type="entry name" value="Superoxide dismutase, copper/zinc binding domain"/>
    <property type="match status" value="1"/>
</dbReference>
<keyword evidence="2" id="KW-0732">Signal</keyword>
<evidence type="ECO:0000256" key="2">
    <source>
        <dbReference type="SAM" id="SignalP"/>
    </source>
</evidence>